<dbReference type="EMBL" id="AMZH03003987">
    <property type="protein sequence ID" value="RRT70520.1"/>
    <property type="molecule type" value="Genomic_DNA"/>
</dbReference>
<protein>
    <submittedName>
        <fullName evidence="3">Uncharacterized protein</fullName>
    </submittedName>
</protein>
<dbReference type="SUPFAM" id="SSF57997">
    <property type="entry name" value="Tropomyosin"/>
    <property type="match status" value="1"/>
</dbReference>
<proteinExistence type="predicted"/>
<sequence>MVGYAEMVDRATRGKGPADILDEPPAPRQRPKSVRKLCSARAGVDGRDYHAIRMCNLPEQASDAPLDPNLRPLTHGTLNQHYQAASFDQVHDAGRVITSLDGKVTLLHQELQDLKEGGNPDAVAAVEVRAAETQSLAEHLRVELDEANGRRASVEADLEVARSESASLERQLADLRERLGDSEGQLRSARAQVRQMETELLDLAQSKEALREDLLKRAVEEYKESPGFEMGLVRMGQVSLEYGYQLPLARLQARHPGVEIELDPFVALPEDVDVPKADEQPFDDSLPPPEE</sequence>
<name>A0A427A2Q2_ENSVE</name>
<dbReference type="Gene3D" id="1.10.287.1490">
    <property type="match status" value="1"/>
</dbReference>
<dbReference type="AlphaFoldDB" id="A0A427A2Q2"/>
<evidence type="ECO:0000256" key="1">
    <source>
        <dbReference type="SAM" id="Coils"/>
    </source>
</evidence>
<dbReference type="Proteomes" id="UP000287651">
    <property type="component" value="Unassembled WGS sequence"/>
</dbReference>
<feature type="region of interest" description="Disordered" evidence="2">
    <location>
        <begin position="272"/>
        <end position="291"/>
    </location>
</feature>
<evidence type="ECO:0000256" key="2">
    <source>
        <dbReference type="SAM" id="MobiDB-lite"/>
    </source>
</evidence>
<evidence type="ECO:0000313" key="3">
    <source>
        <dbReference type="EMBL" id="RRT70520.1"/>
    </source>
</evidence>
<keyword evidence="1" id="KW-0175">Coiled coil</keyword>
<gene>
    <name evidence="3" type="ORF">B296_00021484</name>
</gene>
<feature type="coiled-coil region" evidence="1">
    <location>
        <begin position="130"/>
        <end position="213"/>
    </location>
</feature>
<organism evidence="3 4">
    <name type="scientific">Ensete ventricosum</name>
    <name type="common">Abyssinian banana</name>
    <name type="synonym">Musa ensete</name>
    <dbReference type="NCBI Taxonomy" id="4639"/>
    <lineage>
        <taxon>Eukaryota</taxon>
        <taxon>Viridiplantae</taxon>
        <taxon>Streptophyta</taxon>
        <taxon>Embryophyta</taxon>
        <taxon>Tracheophyta</taxon>
        <taxon>Spermatophyta</taxon>
        <taxon>Magnoliopsida</taxon>
        <taxon>Liliopsida</taxon>
        <taxon>Zingiberales</taxon>
        <taxon>Musaceae</taxon>
        <taxon>Ensete</taxon>
    </lineage>
</organism>
<evidence type="ECO:0000313" key="4">
    <source>
        <dbReference type="Proteomes" id="UP000287651"/>
    </source>
</evidence>
<comment type="caution">
    <text evidence="3">The sequence shown here is derived from an EMBL/GenBank/DDBJ whole genome shotgun (WGS) entry which is preliminary data.</text>
</comment>
<reference evidence="3 4" key="1">
    <citation type="journal article" date="2014" name="Agronomy (Basel)">
        <title>A Draft Genome Sequence for Ensete ventricosum, the Drought-Tolerant Tree Against Hunger.</title>
        <authorList>
            <person name="Harrison J."/>
            <person name="Moore K.A."/>
            <person name="Paszkiewicz K."/>
            <person name="Jones T."/>
            <person name="Grant M."/>
            <person name="Ambacheew D."/>
            <person name="Muzemil S."/>
            <person name="Studholme D.J."/>
        </authorList>
    </citation>
    <scope>NUCLEOTIDE SEQUENCE [LARGE SCALE GENOMIC DNA]</scope>
</reference>
<accession>A0A427A2Q2</accession>
<feature type="region of interest" description="Disordered" evidence="2">
    <location>
        <begin position="1"/>
        <end position="33"/>
    </location>
</feature>